<name>A0A8J2YMJ2_9RHOB</name>
<sequence>MCGGTEGAILPNFENLFLNHENINLRDNTELQLDWQEVVAQQATPTETR</sequence>
<reference evidence="1" key="1">
    <citation type="journal article" date="2014" name="Int. J. Syst. Evol. Microbiol.">
        <title>Complete genome sequence of Corynebacterium casei LMG S-19264T (=DSM 44701T), isolated from a smear-ripened cheese.</title>
        <authorList>
            <consortium name="US DOE Joint Genome Institute (JGI-PGF)"/>
            <person name="Walter F."/>
            <person name="Albersmeier A."/>
            <person name="Kalinowski J."/>
            <person name="Ruckert C."/>
        </authorList>
    </citation>
    <scope>NUCLEOTIDE SEQUENCE</scope>
    <source>
        <strain evidence="1">CCM 7684</strain>
    </source>
</reference>
<evidence type="ECO:0000313" key="1">
    <source>
        <dbReference type="EMBL" id="GGE53925.1"/>
    </source>
</evidence>
<dbReference type="RefSeq" id="WP_188411004.1">
    <property type="nucleotide sequence ID" value="NZ_BMCP01000007.1"/>
</dbReference>
<organism evidence="1 2">
    <name type="scientific">Agaricicola taiwanensis</name>
    <dbReference type="NCBI Taxonomy" id="591372"/>
    <lineage>
        <taxon>Bacteria</taxon>
        <taxon>Pseudomonadati</taxon>
        <taxon>Pseudomonadota</taxon>
        <taxon>Alphaproteobacteria</taxon>
        <taxon>Rhodobacterales</taxon>
        <taxon>Paracoccaceae</taxon>
        <taxon>Agaricicola</taxon>
    </lineage>
</organism>
<dbReference type="EMBL" id="BMCP01000007">
    <property type="protein sequence ID" value="GGE53925.1"/>
    <property type="molecule type" value="Genomic_DNA"/>
</dbReference>
<accession>A0A8J2YMJ2</accession>
<protein>
    <submittedName>
        <fullName evidence="1">Uncharacterized protein</fullName>
    </submittedName>
</protein>
<comment type="caution">
    <text evidence="1">The sequence shown here is derived from an EMBL/GenBank/DDBJ whole genome shotgun (WGS) entry which is preliminary data.</text>
</comment>
<proteinExistence type="predicted"/>
<dbReference type="Proteomes" id="UP000602745">
    <property type="component" value="Unassembled WGS sequence"/>
</dbReference>
<keyword evidence="2" id="KW-1185">Reference proteome</keyword>
<reference evidence="1" key="2">
    <citation type="submission" date="2020-09" db="EMBL/GenBank/DDBJ databases">
        <authorList>
            <person name="Sun Q."/>
            <person name="Sedlacek I."/>
        </authorList>
    </citation>
    <scope>NUCLEOTIDE SEQUENCE</scope>
    <source>
        <strain evidence="1">CCM 7684</strain>
    </source>
</reference>
<evidence type="ECO:0000313" key="2">
    <source>
        <dbReference type="Proteomes" id="UP000602745"/>
    </source>
</evidence>
<gene>
    <name evidence="1" type="ORF">GCM10007276_33780</name>
</gene>
<dbReference type="AlphaFoldDB" id="A0A8J2YMJ2"/>